<evidence type="ECO:0000313" key="2">
    <source>
        <dbReference type="EMBL" id="MBD2502911.1"/>
    </source>
</evidence>
<feature type="compositionally biased region" description="Low complexity" evidence="1">
    <location>
        <begin position="190"/>
        <end position="202"/>
    </location>
</feature>
<accession>A0ABR8D9U8</accession>
<sequence length="215" mass="24225">MGIKKKNPPAKSEQALVEGLNNLPPGLARSKKGRFFAESATQFKPGSPNVVQHPVYTVSLQELAESGLANAKQISWRYVYPKRNKNDDEFAVEVATDETGQNHAFLNTEEGDFVPGTMSAIKKAERLERSQKHDYELRVLKIPSIYLFALWLKDEQGSNDIFVPLAEASPQLAAKEEYSKEEFERILRQDAQQQLQAHEQLQFPEENEGSTPPTP</sequence>
<keyword evidence="3" id="KW-1185">Reference proteome</keyword>
<feature type="region of interest" description="Disordered" evidence="1">
    <location>
        <begin position="190"/>
        <end position="215"/>
    </location>
</feature>
<dbReference type="RefSeq" id="WP_190475622.1">
    <property type="nucleotide sequence ID" value="NZ_JACJSG010000029.1"/>
</dbReference>
<evidence type="ECO:0000313" key="3">
    <source>
        <dbReference type="Proteomes" id="UP000661112"/>
    </source>
</evidence>
<protein>
    <submittedName>
        <fullName evidence="2">Uncharacterized protein</fullName>
    </submittedName>
</protein>
<comment type="caution">
    <text evidence="2">The sequence shown here is derived from an EMBL/GenBank/DDBJ whole genome shotgun (WGS) entry which is preliminary data.</text>
</comment>
<reference evidence="2 3" key="1">
    <citation type="journal article" date="2020" name="ISME J.">
        <title>Comparative genomics reveals insights into cyanobacterial evolution and habitat adaptation.</title>
        <authorList>
            <person name="Chen M.Y."/>
            <person name="Teng W.K."/>
            <person name="Zhao L."/>
            <person name="Hu C.X."/>
            <person name="Zhou Y.K."/>
            <person name="Han B.P."/>
            <person name="Song L.R."/>
            <person name="Shu W.S."/>
        </authorList>
    </citation>
    <scope>NUCLEOTIDE SEQUENCE [LARGE SCALE GENOMIC DNA]</scope>
    <source>
        <strain evidence="2 3">FACHB-119</strain>
    </source>
</reference>
<name>A0ABR8D9U8_9NOST</name>
<dbReference type="EMBL" id="JACJSG010000029">
    <property type="protein sequence ID" value="MBD2502911.1"/>
    <property type="molecule type" value="Genomic_DNA"/>
</dbReference>
<gene>
    <name evidence="2" type="ORF">H6G83_20280</name>
</gene>
<proteinExistence type="predicted"/>
<organism evidence="2 3">
    <name type="scientific">Anabaena azotica FACHB-119</name>
    <dbReference type="NCBI Taxonomy" id="947527"/>
    <lineage>
        <taxon>Bacteria</taxon>
        <taxon>Bacillati</taxon>
        <taxon>Cyanobacteriota</taxon>
        <taxon>Cyanophyceae</taxon>
        <taxon>Nostocales</taxon>
        <taxon>Nostocaceae</taxon>
        <taxon>Anabaena</taxon>
        <taxon>Anabaena azotica</taxon>
    </lineage>
</organism>
<dbReference type="Proteomes" id="UP000661112">
    <property type="component" value="Unassembled WGS sequence"/>
</dbReference>
<evidence type="ECO:0000256" key="1">
    <source>
        <dbReference type="SAM" id="MobiDB-lite"/>
    </source>
</evidence>